<name>A0ACA9K8N9_9GLOM</name>
<dbReference type="Proteomes" id="UP000789860">
    <property type="component" value="Unassembled WGS sequence"/>
</dbReference>
<protein>
    <submittedName>
        <fullName evidence="1">5199_t:CDS:1</fullName>
    </submittedName>
</protein>
<comment type="caution">
    <text evidence="1">The sequence shown here is derived from an EMBL/GenBank/DDBJ whole genome shotgun (WGS) entry which is preliminary data.</text>
</comment>
<reference evidence="1" key="1">
    <citation type="submission" date="2021-06" db="EMBL/GenBank/DDBJ databases">
        <authorList>
            <person name="Kallberg Y."/>
            <person name="Tangrot J."/>
            <person name="Rosling A."/>
        </authorList>
    </citation>
    <scope>NUCLEOTIDE SEQUENCE</scope>
    <source>
        <strain evidence="1">AU212A</strain>
    </source>
</reference>
<proteinExistence type="predicted"/>
<evidence type="ECO:0000313" key="1">
    <source>
        <dbReference type="EMBL" id="CAG8459438.1"/>
    </source>
</evidence>
<accession>A0ACA9K8N9</accession>
<keyword evidence="2" id="KW-1185">Reference proteome</keyword>
<sequence>MCAILIPDDRSPYNKNEDKKKIVTILYLMAGIRNKHVNKFKLELALYLAGSGVTCDAINTLTVHLATCVSKKVEISDPVLIIFNNKSVHNPDNIDASIICEKLINRYQYCFDMSYSQRIAQWNSSSFPNFDRIDQLSIHFYDNAIEERKEEHKMKGQCHLDSNVAPIIADWPGQRYIRQALTHFHNKNDTSIPKEIVSFVPLLGPLHVALNTKEQNMHSRIRATTSPKDTADNIKKQAYLLDFHKYSAFREMFSTTKRYSYTPRDLKFLTTKTSIFLLSQFQEIYKKNEKTVLVSNKIPFSQKRRKKEEIPTTYNLPTLGEIDIKKETVIDHLNRQETLELDLLNKINEIDSW</sequence>
<organism evidence="1 2">
    <name type="scientific">Scutellospora calospora</name>
    <dbReference type="NCBI Taxonomy" id="85575"/>
    <lineage>
        <taxon>Eukaryota</taxon>
        <taxon>Fungi</taxon>
        <taxon>Fungi incertae sedis</taxon>
        <taxon>Mucoromycota</taxon>
        <taxon>Glomeromycotina</taxon>
        <taxon>Glomeromycetes</taxon>
        <taxon>Diversisporales</taxon>
        <taxon>Gigasporaceae</taxon>
        <taxon>Scutellospora</taxon>
    </lineage>
</organism>
<dbReference type="EMBL" id="CAJVPM010001096">
    <property type="protein sequence ID" value="CAG8459438.1"/>
    <property type="molecule type" value="Genomic_DNA"/>
</dbReference>
<evidence type="ECO:0000313" key="2">
    <source>
        <dbReference type="Proteomes" id="UP000789860"/>
    </source>
</evidence>
<gene>
    <name evidence="1" type="ORF">SCALOS_LOCUS1545</name>
</gene>